<name>A0A5M6INV1_9PROT</name>
<evidence type="ECO:0000313" key="1">
    <source>
        <dbReference type="EMBL" id="KAA5609931.1"/>
    </source>
</evidence>
<gene>
    <name evidence="1" type="ORF">F1189_21810</name>
</gene>
<reference evidence="1 2" key="1">
    <citation type="submission" date="2019-09" db="EMBL/GenBank/DDBJ databases">
        <title>Genome sequence of Rhodovastum atsumiense, a diverse member of the Acetobacteraceae family of non-sulfur purple photosynthetic bacteria.</title>
        <authorList>
            <person name="Meyer T."/>
            <person name="Kyndt J."/>
        </authorList>
    </citation>
    <scope>NUCLEOTIDE SEQUENCE [LARGE SCALE GENOMIC DNA]</scope>
    <source>
        <strain evidence="1 2">DSM 21279</strain>
    </source>
</reference>
<dbReference type="RefSeq" id="WP_150042998.1">
    <property type="nucleotide sequence ID" value="NZ_OW485601.1"/>
</dbReference>
<organism evidence="1 2">
    <name type="scientific">Rhodovastum atsumiense</name>
    <dbReference type="NCBI Taxonomy" id="504468"/>
    <lineage>
        <taxon>Bacteria</taxon>
        <taxon>Pseudomonadati</taxon>
        <taxon>Pseudomonadota</taxon>
        <taxon>Alphaproteobacteria</taxon>
        <taxon>Acetobacterales</taxon>
        <taxon>Acetobacteraceae</taxon>
        <taxon>Rhodovastum</taxon>
    </lineage>
</organism>
<dbReference type="AlphaFoldDB" id="A0A5M6INV1"/>
<dbReference type="Proteomes" id="UP000325255">
    <property type="component" value="Unassembled WGS sequence"/>
</dbReference>
<sequence length="110" mass="11944">MKLLLLLIVVAVSVAFLYPPYAEDSETSCAAFEHRVKALADAQIDRVAGDNPRLQSLLGTLKGAAPTGLFADAYIHHHFPSLPPTLACTVAYWRTVQTPDLRRLAGSLMP</sequence>
<keyword evidence="2" id="KW-1185">Reference proteome</keyword>
<proteinExistence type="predicted"/>
<evidence type="ECO:0000313" key="2">
    <source>
        <dbReference type="Proteomes" id="UP000325255"/>
    </source>
</evidence>
<comment type="caution">
    <text evidence="1">The sequence shown here is derived from an EMBL/GenBank/DDBJ whole genome shotgun (WGS) entry which is preliminary data.</text>
</comment>
<accession>A0A5M6INV1</accession>
<protein>
    <submittedName>
        <fullName evidence="1">Uncharacterized protein</fullName>
    </submittedName>
</protein>
<dbReference type="EMBL" id="VWPK01000041">
    <property type="protein sequence ID" value="KAA5609931.1"/>
    <property type="molecule type" value="Genomic_DNA"/>
</dbReference>